<evidence type="ECO:0000259" key="5">
    <source>
        <dbReference type="PROSITE" id="PS50111"/>
    </source>
</evidence>
<dbReference type="Proteomes" id="UP001158049">
    <property type="component" value="Unassembled WGS sequence"/>
</dbReference>
<evidence type="ECO:0000313" key="7">
    <source>
        <dbReference type="Proteomes" id="UP001158049"/>
    </source>
</evidence>
<dbReference type="InterPro" id="IPR024478">
    <property type="entry name" value="HlyB_4HB_MCP"/>
</dbReference>
<dbReference type="CDD" id="cd19411">
    <property type="entry name" value="MCP2201-like_sensor"/>
    <property type="match status" value="1"/>
</dbReference>
<keyword evidence="1" id="KW-0488">Methylation</keyword>
<dbReference type="InterPro" id="IPR047347">
    <property type="entry name" value="YvaQ-like_sensor"/>
</dbReference>
<dbReference type="EMBL" id="FXUL01000020">
    <property type="protein sequence ID" value="SMP74039.1"/>
    <property type="molecule type" value="Genomic_DNA"/>
</dbReference>
<organism evidence="6 7">
    <name type="scientific">Noviherbaspirillum suwonense</name>
    <dbReference type="NCBI Taxonomy" id="1224511"/>
    <lineage>
        <taxon>Bacteria</taxon>
        <taxon>Pseudomonadati</taxon>
        <taxon>Pseudomonadota</taxon>
        <taxon>Betaproteobacteria</taxon>
        <taxon>Burkholderiales</taxon>
        <taxon>Oxalobacteraceae</taxon>
        <taxon>Noviherbaspirillum</taxon>
    </lineage>
</organism>
<proteinExistence type="inferred from homology"/>
<evidence type="ECO:0000256" key="3">
    <source>
        <dbReference type="PROSITE-ProRule" id="PRU00284"/>
    </source>
</evidence>
<dbReference type="InterPro" id="IPR004089">
    <property type="entry name" value="MCPsignal_dom"/>
</dbReference>
<dbReference type="PRINTS" id="PR00260">
    <property type="entry name" value="CHEMTRNSDUCR"/>
</dbReference>
<keyword evidence="7" id="KW-1185">Reference proteome</keyword>
<dbReference type="InterPro" id="IPR051310">
    <property type="entry name" value="MCP_chemotaxis"/>
</dbReference>
<evidence type="ECO:0000256" key="4">
    <source>
        <dbReference type="SAM" id="Phobius"/>
    </source>
</evidence>
<comment type="caution">
    <text evidence="6">The sequence shown here is derived from an EMBL/GenBank/DDBJ whole genome shotgun (WGS) entry which is preliminary data.</text>
</comment>
<feature type="transmembrane region" description="Helical" evidence="4">
    <location>
        <begin position="187"/>
        <end position="210"/>
    </location>
</feature>
<dbReference type="SMART" id="SM00283">
    <property type="entry name" value="MA"/>
    <property type="match status" value="1"/>
</dbReference>
<evidence type="ECO:0000256" key="2">
    <source>
        <dbReference type="ARBA" id="ARBA00029447"/>
    </source>
</evidence>
<dbReference type="RefSeq" id="WP_283444348.1">
    <property type="nucleotide sequence ID" value="NZ_FXUL01000020.1"/>
</dbReference>
<dbReference type="PROSITE" id="PS50111">
    <property type="entry name" value="CHEMOTAXIS_TRANSDUC_2"/>
    <property type="match status" value="1"/>
</dbReference>
<sequence>MNMNNVPVGRRLAFGFACVFVLLAVIVALSVMRMRQTSELTEQTLKEDLQTERIVSEWKSIIELNVPKTIAAAKATDPAVQQLFEASIAESTERAVKLQSEMQKRLTDPASKALIADAFDKRAAYRSARESAFKQKKEGRLEEANRFFDHEMKAKSDAFIASVNALARSQHEAIDAKAAIISDGARFSIALILALGVAAVLLGSALAFVITRGLLRQLGGEPAYAADVTRRIAAGDLSAPIALKDGAGASLLHSIKDMRDSLAGIVGEVRSGTDTIVSASGQIASGNMDLSSRTAQQAGSLEETAASIEELTVTVRQNADNARQANELARSASEVAARGGAEVGQVVDTMASISESSTRIANIISVIDGIAFQTNILALNAAVEAARAGEQGRGFAVVASEVRSLAQKSAAAAREISGLIGDSVGKVDAGARLVDQAGATMQEVVDNVARVSKLIGDIATASDEQRAGIEQVNRAISHIDQTTQQNAALVEQISAAADTMQQRSMSLAQTAGVFKLGASAASAASPVALLR</sequence>
<evidence type="ECO:0000256" key="1">
    <source>
        <dbReference type="ARBA" id="ARBA00022481"/>
    </source>
</evidence>
<keyword evidence="4" id="KW-1133">Transmembrane helix</keyword>
<dbReference type="Pfam" id="PF12729">
    <property type="entry name" value="4HB_MCP_1"/>
    <property type="match status" value="1"/>
</dbReference>
<dbReference type="Pfam" id="PF00015">
    <property type="entry name" value="MCPsignal"/>
    <property type="match status" value="1"/>
</dbReference>
<dbReference type="SUPFAM" id="SSF58104">
    <property type="entry name" value="Methyl-accepting chemotaxis protein (MCP) signaling domain"/>
    <property type="match status" value="1"/>
</dbReference>
<protein>
    <submittedName>
        <fullName evidence="6">Methyl-accepting chemotaxis protein</fullName>
    </submittedName>
</protein>
<dbReference type="InterPro" id="IPR004090">
    <property type="entry name" value="Chemotax_Me-accpt_rcpt"/>
</dbReference>
<feature type="transmembrane region" description="Helical" evidence="4">
    <location>
        <begin position="12"/>
        <end position="32"/>
    </location>
</feature>
<feature type="domain" description="Methyl-accepting transducer" evidence="5">
    <location>
        <begin position="272"/>
        <end position="501"/>
    </location>
</feature>
<name>A0ABY1QK55_9BURK</name>
<dbReference type="CDD" id="cd11386">
    <property type="entry name" value="MCP_signal"/>
    <property type="match status" value="1"/>
</dbReference>
<keyword evidence="3" id="KW-0807">Transducer</keyword>
<accession>A0ABY1QK55</accession>
<keyword evidence="4" id="KW-0472">Membrane</keyword>
<reference evidence="6 7" key="1">
    <citation type="submission" date="2017-05" db="EMBL/GenBank/DDBJ databases">
        <authorList>
            <person name="Varghese N."/>
            <person name="Submissions S."/>
        </authorList>
    </citation>
    <scope>NUCLEOTIDE SEQUENCE [LARGE SCALE GENOMIC DNA]</scope>
    <source>
        <strain evidence="6 7">DSM 26001</strain>
    </source>
</reference>
<dbReference type="Gene3D" id="1.10.287.950">
    <property type="entry name" value="Methyl-accepting chemotaxis protein"/>
    <property type="match status" value="1"/>
</dbReference>
<dbReference type="PANTHER" id="PTHR43531:SF14">
    <property type="entry name" value="METHYL-ACCEPTING CHEMOTAXIS PROTEIN I-RELATED"/>
    <property type="match status" value="1"/>
</dbReference>
<keyword evidence="4" id="KW-0812">Transmembrane</keyword>
<comment type="similarity">
    <text evidence="2">Belongs to the methyl-accepting chemotaxis (MCP) protein family.</text>
</comment>
<dbReference type="PANTHER" id="PTHR43531">
    <property type="entry name" value="PROTEIN ICFG"/>
    <property type="match status" value="1"/>
</dbReference>
<evidence type="ECO:0000313" key="6">
    <source>
        <dbReference type="EMBL" id="SMP74039.1"/>
    </source>
</evidence>
<gene>
    <name evidence="6" type="ORF">SAMN06295970_12031</name>
</gene>